<protein>
    <recommendedName>
        <fullName evidence="1">Bacteriophage T5 Orf172 DNA-binding domain-containing protein</fullName>
    </recommendedName>
</protein>
<gene>
    <name evidence="2" type="ORF">BN77_4148</name>
</gene>
<dbReference type="InterPro" id="IPR018306">
    <property type="entry name" value="Phage_T5_Orf172_DNA-bd"/>
</dbReference>
<dbReference type="RefSeq" id="WP_007535011.1">
    <property type="nucleotide sequence ID" value="NZ_HF536772.1"/>
</dbReference>
<reference evidence="2 3" key="1">
    <citation type="journal article" date="2013" name="Genome Announc.">
        <title>Draft Genome Sequence of Rhizobium mesoamericanum STM3625, a Nitrogen-Fixing Symbiont of Mimosa pudica Isolated in French Guiana (South America).</title>
        <authorList>
            <person name="Moulin L."/>
            <person name="Mornico D."/>
            <person name="Melkonian R."/>
            <person name="Klonowska A."/>
        </authorList>
    </citation>
    <scope>NUCLEOTIDE SEQUENCE [LARGE SCALE GENOMIC DNA]</scope>
    <source>
        <strain evidence="2 3">STM3625</strain>
    </source>
</reference>
<dbReference type="HOGENOM" id="CLU_1467090_0_0_5"/>
<dbReference type="EMBL" id="CANI01000028">
    <property type="protein sequence ID" value="CCM77102.1"/>
    <property type="molecule type" value="Genomic_DNA"/>
</dbReference>
<sequence>MSGYVYFIKPVGQAGPIKIGHSEYPPYRLASLQTWSPVELEVVSRVEGTRELEKAIHERFAHCHLRGEWFSPDEELVALAEGVRDGRKIEDLIDLKAKTGKLFRRPNTKSPVAKIVGTYKLRVERARQRGGALRGKHMDLSDEVRAILNSAGGYRQDYRELTQDEISTLEAFIEECRNYRKVAA</sequence>
<dbReference type="Proteomes" id="UP000009319">
    <property type="component" value="Unassembled WGS sequence"/>
</dbReference>
<dbReference type="SMART" id="SM00974">
    <property type="entry name" value="T5orf172"/>
    <property type="match status" value="1"/>
</dbReference>
<accession>K0PZW8</accession>
<dbReference type="STRING" id="1211777.BN77_4148"/>
<evidence type="ECO:0000313" key="3">
    <source>
        <dbReference type="Proteomes" id="UP000009319"/>
    </source>
</evidence>
<dbReference type="eggNOG" id="COG4479">
    <property type="taxonomic scope" value="Bacteria"/>
</dbReference>
<organism evidence="2 3">
    <name type="scientific">Rhizobium mesoamericanum STM3625</name>
    <dbReference type="NCBI Taxonomy" id="1211777"/>
    <lineage>
        <taxon>Bacteria</taxon>
        <taxon>Pseudomonadati</taxon>
        <taxon>Pseudomonadota</taxon>
        <taxon>Alphaproteobacteria</taxon>
        <taxon>Hyphomicrobiales</taxon>
        <taxon>Rhizobiaceae</taxon>
        <taxon>Rhizobium/Agrobacterium group</taxon>
        <taxon>Rhizobium</taxon>
    </lineage>
</organism>
<keyword evidence="3" id="KW-1185">Reference proteome</keyword>
<dbReference type="AlphaFoldDB" id="K0PZW8"/>
<proteinExistence type="predicted"/>
<comment type="caution">
    <text evidence="2">The sequence shown here is derived from an EMBL/GenBank/DDBJ whole genome shotgun (WGS) entry which is preliminary data.</text>
</comment>
<name>K0PZW8_9HYPH</name>
<feature type="domain" description="Bacteriophage T5 Orf172 DNA-binding" evidence="1">
    <location>
        <begin position="11"/>
        <end position="83"/>
    </location>
</feature>
<evidence type="ECO:0000259" key="1">
    <source>
        <dbReference type="SMART" id="SM00974"/>
    </source>
</evidence>
<evidence type="ECO:0000313" key="2">
    <source>
        <dbReference type="EMBL" id="CCM77102.1"/>
    </source>
</evidence>
<dbReference type="Pfam" id="PF13455">
    <property type="entry name" value="MUG113"/>
    <property type="match status" value="1"/>
</dbReference>